<name>A0ABQ1LW22_9SPHI</name>
<dbReference type="InterPro" id="IPR008969">
    <property type="entry name" value="CarboxyPept-like_regulatory"/>
</dbReference>
<gene>
    <name evidence="1" type="ORF">GCM10011386_20790</name>
</gene>
<evidence type="ECO:0000313" key="2">
    <source>
        <dbReference type="Proteomes" id="UP000597338"/>
    </source>
</evidence>
<evidence type="ECO:0008006" key="3">
    <source>
        <dbReference type="Google" id="ProtNLM"/>
    </source>
</evidence>
<dbReference type="EMBL" id="BMIK01000006">
    <property type="protein sequence ID" value="GGC28617.1"/>
    <property type="molecule type" value="Genomic_DNA"/>
</dbReference>
<keyword evidence="2" id="KW-1185">Reference proteome</keyword>
<dbReference type="Proteomes" id="UP000597338">
    <property type="component" value="Unassembled WGS sequence"/>
</dbReference>
<dbReference type="Pfam" id="PF13715">
    <property type="entry name" value="CarbopepD_reg_2"/>
    <property type="match status" value="1"/>
</dbReference>
<proteinExistence type="predicted"/>
<evidence type="ECO:0000313" key="1">
    <source>
        <dbReference type="EMBL" id="GGC28617.1"/>
    </source>
</evidence>
<protein>
    <recommendedName>
        <fullName evidence="3">Carboxypeptidase-like regulatory domain-containing protein</fullName>
    </recommendedName>
</protein>
<dbReference type="RefSeq" id="WP_188750348.1">
    <property type="nucleotide sequence ID" value="NZ_BMIK01000006.1"/>
</dbReference>
<sequence length="257" mass="30027">MYHRFPPVYRHLLLLLCCTLSFHNGWTQNLEGTVYDQNTGETLRGVSITLGTLRTVSDLGGRFRFPRPVRFPVSITASHIGYDSLFINLYSPPDTLLRIFLSGKILGLDEVAVVGRRNPVQDSLWMRREFTDQFNFRPVKPWESVTLSPIGISINLNILFASFSREQKQAKRLKAALIRDEREDYVDRRFTHAVIRGQTELSDDDLEVFHWYFRPTYEQLVDFTEYDLLQYIRANYREFKARRDAYPQVVPVLSNAP</sequence>
<comment type="caution">
    <text evidence="1">The sequence shown here is derived from an EMBL/GenBank/DDBJ whole genome shotgun (WGS) entry which is preliminary data.</text>
</comment>
<organism evidence="1 2">
    <name type="scientific">Parapedobacter defluvii</name>
    <dbReference type="NCBI Taxonomy" id="2045106"/>
    <lineage>
        <taxon>Bacteria</taxon>
        <taxon>Pseudomonadati</taxon>
        <taxon>Bacteroidota</taxon>
        <taxon>Sphingobacteriia</taxon>
        <taxon>Sphingobacteriales</taxon>
        <taxon>Sphingobacteriaceae</taxon>
        <taxon>Parapedobacter</taxon>
    </lineage>
</organism>
<dbReference type="SUPFAM" id="SSF49464">
    <property type="entry name" value="Carboxypeptidase regulatory domain-like"/>
    <property type="match status" value="1"/>
</dbReference>
<accession>A0ABQ1LW22</accession>
<reference evidence="2" key="1">
    <citation type="journal article" date="2019" name="Int. J. Syst. Evol. Microbiol.">
        <title>The Global Catalogue of Microorganisms (GCM) 10K type strain sequencing project: providing services to taxonomists for standard genome sequencing and annotation.</title>
        <authorList>
            <consortium name="The Broad Institute Genomics Platform"/>
            <consortium name="The Broad Institute Genome Sequencing Center for Infectious Disease"/>
            <person name="Wu L."/>
            <person name="Ma J."/>
        </authorList>
    </citation>
    <scope>NUCLEOTIDE SEQUENCE [LARGE SCALE GENOMIC DNA]</scope>
    <source>
        <strain evidence="2">CGMCC 1.15342</strain>
    </source>
</reference>